<keyword evidence="2 7" id="KW-0808">Transferase</keyword>
<feature type="binding site" evidence="7">
    <location>
        <position position="117"/>
    </location>
    <ligand>
        <name>ATP</name>
        <dbReference type="ChEBI" id="CHEBI:30616"/>
    </ligand>
</feature>
<proteinExistence type="inferred from homology"/>
<comment type="subunit">
    <text evidence="7">Monomer.</text>
</comment>
<evidence type="ECO:0000313" key="8">
    <source>
        <dbReference type="EMBL" id="SUY47196.1"/>
    </source>
</evidence>
<comment type="caution">
    <text evidence="7">Lacks conserved residue(s) required for the propagation of feature annotation.</text>
</comment>
<evidence type="ECO:0000313" key="9">
    <source>
        <dbReference type="Proteomes" id="UP000254664"/>
    </source>
</evidence>
<dbReference type="HAMAP" id="MF_00109">
    <property type="entry name" value="Shikimate_kinase"/>
    <property type="match status" value="1"/>
</dbReference>
<keyword evidence="6 7" id="KW-0057">Aromatic amino acid biosynthesis</keyword>
<dbReference type="UniPathway" id="UPA00053">
    <property type="reaction ID" value="UER00088"/>
</dbReference>
<dbReference type="InterPro" id="IPR031322">
    <property type="entry name" value="Shikimate/glucono_kinase"/>
</dbReference>
<dbReference type="PRINTS" id="PR01100">
    <property type="entry name" value="SHIKIMTKNASE"/>
</dbReference>
<evidence type="ECO:0000256" key="4">
    <source>
        <dbReference type="ARBA" id="ARBA00022777"/>
    </source>
</evidence>
<dbReference type="PANTHER" id="PTHR21087">
    <property type="entry name" value="SHIKIMATE KINASE"/>
    <property type="match status" value="1"/>
</dbReference>
<dbReference type="CDD" id="cd00464">
    <property type="entry name" value="SK"/>
    <property type="match status" value="1"/>
</dbReference>
<keyword evidence="5 7" id="KW-0067">ATP-binding</keyword>
<dbReference type="Pfam" id="PF01202">
    <property type="entry name" value="SKI"/>
    <property type="match status" value="1"/>
</dbReference>
<dbReference type="GO" id="GO:0005829">
    <property type="term" value="C:cytosol"/>
    <property type="evidence" value="ECO:0007669"/>
    <property type="project" value="TreeGrafter"/>
</dbReference>
<feature type="binding site" evidence="7">
    <location>
        <position position="15"/>
    </location>
    <ligand>
        <name>Mg(2+)</name>
        <dbReference type="ChEBI" id="CHEBI:18420"/>
    </ligand>
</feature>
<keyword evidence="1 7" id="KW-0028">Amino-acid biosynthesis</keyword>
<keyword evidence="4 7" id="KW-0418">Kinase</keyword>
<reference evidence="8 9" key="1">
    <citation type="submission" date="2018-06" db="EMBL/GenBank/DDBJ databases">
        <authorList>
            <consortium name="Pathogen Informatics"/>
            <person name="Doyle S."/>
        </authorList>
    </citation>
    <scope>NUCLEOTIDE SEQUENCE [LARGE SCALE GENOMIC DNA]</scope>
    <source>
        <strain evidence="8 9">NCTC9836</strain>
    </source>
</reference>
<evidence type="ECO:0000256" key="2">
    <source>
        <dbReference type="ARBA" id="ARBA00022679"/>
    </source>
</evidence>
<dbReference type="GO" id="GO:0004765">
    <property type="term" value="F:shikimate kinase activity"/>
    <property type="evidence" value="ECO:0007669"/>
    <property type="project" value="UniProtKB-UniRule"/>
</dbReference>
<dbReference type="RefSeq" id="WP_115641175.1">
    <property type="nucleotide sequence ID" value="NZ_UFWZ01000001.1"/>
</dbReference>
<feature type="binding site" evidence="7">
    <location>
        <position position="33"/>
    </location>
    <ligand>
        <name>substrate</name>
    </ligand>
</feature>
<feature type="binding site" evidence="7">
    <location>
        <position position="136"/>
    </location>
    <ligand>
        <name>substrate</name>
    </ligand>
</feature>
<keyword evidence="7" id="KW-0460">Magnesium</keyword>
<dbReference type="InterPro" id="IPR000623">
    <property type="entry name" value="Shikimate_kinase/TSH1"/>
</dbReference>
<dbReference type="OrthoDB" id="9800332at2"/>
<dbReference type="GO" id="GO:0009073">
    <property type="term" value="P:aromatic amino acid family biosynthetic process"/>
    <property type="evidence" value="ECO:0007669"/>
    <property type="project" value="UniProtKB-KW"/>
</dbReference>
<dbReference type="GO" id="GO:0000287">
    <property type="term" value="F:magnesium ion binding"/>
    <property type="evidence" value="ECO:0007669"/>
    <property type="project" value="UniProtKB-UniRule"/>
</dbReference>
<dbReference type="InterPro" id="IPR027417">
    <property type="entry name" value="P-loop_NTPase"/>
</dbReference>
<comment type="catalytic activity">
    <reaction evidence="7">
        <text>shikimate + ATP = 3-phosphoshikimate + ADP + H(+)</text>
        <dbReference type="Rhea" id="RHEA:13121"/>
        <dbReference type="ChEBI" id="CHEBI:15378"/>
        <dbReference type="ChEBI" id="CHEBI:30616"/>
        <dbReference type="ChEBI" id="CHEBI:36208"/>
        <dbReference type="ChEBI" id="CHEBI:145989"/>
        <dbReference type="ChEBI" id="CHEBI:456216"/>
        <dbReference type="EC" id="2.7.1.71"/>
    </reaction>
</comment>
<organism evidence="8 9">
    <name type="scientific">Clostridium putrefaciens</name>
    <dbReference type="NCBI Taxonomy" id="99675"/>
    <lineage>
        <taxon>Bacteria</taxon>
        <taxon>Bacillati</taxon>
        <taxon>Bacillota</taxon>
        <taxon>Clostridia</taxon>
        <taxon>Eubacteriales</taxon>
        <taxon>Clostridiaceae</taxon>
        <taxon>Clostridium</taxon>
    </lineage>
</organism>
<comment type="cofactor">
    <cofactor evidence="7">
        <name>Mg(2+)</name>
        <dbReference type="ChEBI" id="CHEBI:18420"/>
    </cofactor>
    <text evidence="7">Binds 1 Mg(2+) ion per subunit.</text>
</comment>
<comment type="subcellular location">
    <subcellularLocation>
        <location evidence="7">Cytoplasm</location>
    </subcellularLocation>
</comment>
<keyword evidence="3 7" id="KW-0547">Nucleotide-binding</keyword>
<evidence type="ECO:0000256" key="5">
    <source>
        <dbReference type="ARBA" id="ARBA00022840"/>
    </source>
</evidence>
<evidence type="ECO:0000256" key="6">
    <source>
        <dbReference type="ARBA" id="ARBA00023141"/>
    </source>
</evidence>
<dbReference type="SUPFAM" id="SSF52540">
    <property type="entry name" value="P-loop containing nucleoside triphosphate hydrolases"/>
    <property type="match status" value="1"/>
</dbReference>
<gene>
    <name evidence="7 8" type="primary">aroK</name>
    <name evidence="8" type="ORF">NCTC9836_01523</name>
</gene>
<name>A0A381J9R8_9CLOT</name>
<dbReference type="Gene3D" id="3.40.50.300">
    <property type="entry name" value="P-loop containing nucleotide triphosphate hydrolases"/>
    <property type="match status" value="1"/>
</dbReference>
<dbReference type="GO" id="GO:0005524">
    <property type="term" value="F:ATP binding"/>
    <property type="evidence" value="ECO:0007669"/>
    <property type="project" value="UniProtKB-UniRule"/>
</dbReference>
<accession>A0A381J9R8</accession>
<dbReference type="AlphaFoldDB" id="A0A381J9R8"/>
<dbReference type="Proteomes" id="UP000254664">
    <property type="component" value="Unassembled WGS sequence"/>
</dbReference>
<dbReference type="GO" id="GO:0008652">
    <property type="term" value="P:amino acid biosynthetic process"/>
    <property type="evidence" value="ECO:0007669"/>
    <property type="project" value="UniProtKB-KW"/>
</dbReference>
<keyword evidence="7" id="KW-0479">Metal-binding</keyword>
<comment type="similarity">
    <text evidence="7">Belongs to the shikimate kinase family.</text>
</comment>
<comment type="function">
    <text evidence="7">Catalyzes the specific phosphorylation of the 3-hydroxyl group of shikimic acid using ATP as a cosubstrate.</text>
</comment>
<feature type="binding site" evidence="7">
    <location>
        <begin position="11"/>
        <end position="16"/>
    </location>
    <ligand>
        <name>ATP</name>
        <dbReference type="ChEBI" id="CHEBI:30616"/>
    </ligand>
</feature>
<evidence type="ECO:0000256" key="3">
    <source>
        <dbReference type="ARBA" id="ARBA00022741"/>
    </source>
</evidence>
<sequence>MNKLIFVGMPGAGKTTIGEAISKKKEWQFIDTDKYIESKEKNHITNIFKEKGELYFRDLEKGILKEFEDKSNIIISTGGGLPIYNNNIEKLNSLGLTIFLDTPIDELVERIKKDNKRPLISKDNIKSELQVLCKDRIHIYKKATIIIDCESKNKYDIINEVINKIKLFEMNLS</sequence>
<dbReference type="EMBL" id="UFWZ01000001">
    <property type="protein sequence ID" value="SUY47196.1"/>
    <property type="molecule type" value="Genomic_DNA"/>
</dbReference>
<dbReference type="PANTHER" id="PTHR21087:SF16">
    <property type="entry name" value="SHIKIMATE KINASE 1, CHLOROPLASTIC"/>
    <property type="match status" value="1"/>
</dbReference>
<keyword evidence="7" id="KW-0963">Cytoplasm</keyword>
<dbReference type="EC" id="2.7.1.71" evidence="7"/>
<evidence type="ECO:0000256" key="7">
    <source>
        <dbReference type="HAMAP-Rule" id="MF_00109"/>
    </source>
</evidence>
<feature type="binding site" evidence="7">
    <location>
        <position position="57"/>
    </location>
    <ligand>
        <name>substrate</name>
    </ligand>
</feature>
<keyword evidence="9" id="KW-1185">Reference proteome</keyword>
<evidence type="ECO:0000256" key="1">
    <source>
        <dbReference type="ARBA" id="ARBA00022605"/>
    </source>
</evidence>
<comment type="pathway">
    <text evidence="7">Metabolic intermediate biosynthesis; chorismate biosynthesis; chorismate from D-erythrose 4-phosphate and phosphoenolpyruvate: step 5/7.</text>
</comment>
<dbReference type="GO" id="GO:0009423">
    <property type="term" value="P:chorismate biosynthetic process"/>
    <property type="evidence" value="ECO:0007669"/>
    <property type="project" value="UniProtKB-UniRule"/>
</dbReference>
<feature type="binding site" evidence="7">
    <location>
        <position position="79"/>
    </location>
    <ligand>
        <name>substrate</name>
    </ligand>
</feature>
<protein>
    <recommendedName>
        <fullName evidence="7">Shikimate kinase</fullName>
        <shortName evidence="7">SK</shortName>
        <ecNumber evidence="7">2.7.1.71</ecNumber>
    </recommendedName>
</protein>